<dbReference type="SUPFAM" id="SSF50630">
    <property type="entry name" value="Acid proteases"/>
    <property type="match status" value="1"/>
</dbReference>
<keyword evidence="1" id="KW-0812">Transmembrane</keyword>
<dbReference type="RefSeq" id="WP_183365805.1">
    <property type="nucleotide sequence ID" value="NZ_JACIEZ010000003.1"/>
</dbReference>
<feature type="transmembrane region" description="Helical" evidence="1">
    <location>
        <begin position="66"/>
        <end position="82"/>
    </location>
</feature>
<sequence>MTRAGLALALLAAGLLILLMKAPDSRLMGLSEQQLGQLVYLLPILTMLAAGILASRRNWGQSARHLSIWLAIILVLAGASLFREDMKRAGARMLAGLLPGRAITVTGEDGSREVILSRGLSGHFTAVVTVNAQDIPMLVDTGASTVTLTYEDAVAVGIIPENLVYSTRVLTANGEATAAPIDLSMVDLGPIRRQNIPALVTRRGAMDQSLLGMSFLSTLSSFHMQTDELRLKD</sequence>
<evidence type="ECO:0000313" key="3">
    <source>
        <dbReference type="Proteomes" id="UP000528286"/>
    </source>
</evidence>
<protein>
    <submittedName>
        <fullName evidence="2">Aspartyl protease family protein</fullName>
    </submittedName>
</protein>
<keyword evidence="1" id="KW-0472">Membrane</keyword>
<dbReference type="GO" id="GO:0008233">
    <property type="term" value="F:peptidase activity"/>
    <property type="evidence" value="ECO:0007669"/>
    <property type="project" value="UniProtKB-KW"/>
</dbReference>
<evidence type="ECO:0000256" key="1">
    <source>
        <dbReference type="SAM" id="Phobius"/>
    </source>
</evidence>
<accession>A0A7W6NK58</accession>
<reference evidence="2 3" key="1">
    <citation type="submission" date="2020-08" db="EMBL/GenBank/DDBJ databases">
        <title>Genomic Encyclopedia of Type Strains, Phase IV (KMG-IV): sequencing the most valuable type-strain genomes for metagenomic binning, comparative biology and taxonomic classification.</title>
        <authorList>
            <person name="Goeker M."/>
        </authorList>
    </citation>
    <scope>NUCLEOTIDE SEQUENCE [LARGE SCALE GENOMIC DNA]</scope>
    <source>
        <strain evidence="2 3">DSM 29853</strain>
    </source>
</reference>
<dbReference type="CDD" id="cd05483">
    <property type="entry name" value="retropepsin_like_bacteria"/>
    <property type="match status" value="1"/>
</dbReference>
<dbReference type="InterPro" id="IPR034122">
    <property type="entry name" value="Retropepsin-like_bacterial"/>
</dbReference>
<evidence type="ECO:0000313" key="2">
    <source>
        <dbReference type="EMBL" id="MBB4064538.1"/>
    </source>
</evidence>
<dbReference type="Pfam" id="PF13975">
    <property type="entry name" value="gag-asp_proteas"/>
    <property type="match status" value="1"/>
</dbReference>
<gene>
    <name evidence="2" type="ORF">GGR23_001725</name>
</gene>
<comment type="caution">
    <text evidence="2">The sequence shown here is derived from an EMBL/GenBank/DDBJ whole genome shotgun (WGS) entry which is preliminary data.</text>
</comment>
<dbReference type="InterPro" id="IPR011969">
    <property type="entry name" value="Clan_AA_Asp_peptidase_C"/>
</dbReference>
<dbReference type="EMBL" id="JACIEZ010000003">
    <property type="protein sequence ID" value="MBB4064538.1"/>
    <property type="molecule type" value="Genomic_DNA"/>
</dbReference>
<dbReference type="InterPro" id="IPR021109">
    <property type="entry name" value="Peptidase_aspartic_dom_sf"/>
</dbReference>
<name>A0A7W6NK58_9HYPH</name>
<feature type="transmembrane region" description="Helical" evidence="1">
    <location>
        <begin position="37"/>
        <end position="54"/>
    </location>
</feature>
<keyword evidence="2" id="KW-0645">Protease</keyword>
<dbReference type="Gene3D" id="2.40.70.10">
    <property type="entry name" value="Acid Proteases"/>
    <property type="match status" value="1"/>
</dbReference>
<dbReference type="GO" id="GO:0006508">
    <property type="term" value="P:proteolysis"/>
    <property type="evidence" value="ECO:0007669"/>
    <property type="project" value="UniProtKB-KW"/>
</dbReference>
<proteinExistence type="predicted"/>
<dbReference type="Proteomes" id="UP000528286">
    <property type="component" value="Unassembled WGS sequence"/>
</dbReference>
<keyword evidence="1" id="KW-1133">Transmembrane helix</keyword>
<dbReference type="AlphaFoldDB" id="A0A7W6NK58"/>
<dbReference type="NCBIfam" id="TIGR02281">
    <property type="entry name" value="clan_AA_DTGA"/>
    <property type="match status" value="1"/>
</dbReference>
<keyword evidence="3" id="KW-1185">Reference proteome</keyword>
<organism evidence="2 3">
    <name type="scientific">Gellertiella hungarica</name>
    <dbReference type="NCBI Taxonomy" id="1572859"/>
    <lineage>
        <taxon>Bacteria</taxon>
        <taxon>Pseudomonadati</taxon>
        <taxon>Pseudomonadota</taxon>
        <taxon>Alphaproteobacteria</taxon>
        <taxon>Hyphomicrobiales</taxon>
        <taxon>Rhizobiaceae</taxon>
        <taxon>Gellertiella</taxon>
    </lineage>
</organism>
<keyword evidence="2" id="KW-0378">Hydrolase</keyword>